<organism evidence="2">
    <name type="scientific">Thermogemmatispora argillosa</name>
    <dbReference type="NCBI Taxonomy" id="2045280"/>
    <lineage>
        <taxon>Bacteria</taxon>
        <taxon>Bacillati</taxon>
        <taxon>Chloroflexota</taxon>
        <taxon>Ktedonobacteria</taxon>
        <taxon>Thermogemmatisporales</taxon>
        <taxon>Thermogemmatisporaceae</taxon>
        <taxon>Thermogemmatispora</taxon>
    </lineage>
</organism>
<dbReference type="PANTHER" id="PTHR42924">
    <property type="entry name" value="EXONUCLEASE"/>
    <property type="match status" value="1"/>
</dbReference>
<protein>
    <submittedName>
        <fullName evidence="2">PHP-like protein</fullName>
    </submittedName>
</protein>
<dbReference type="Gene3D" id="1.10.150.650">
    <property type="match status" value="1"/>
</dbReference>
<dbReference type="GO" id="GO:0004534">
    <property type="term" value="F:5'-3' RNA exonuclease activity"/>
    <property type="evidence" value="ECO:0007669"/>
    <property type="project" value="TreeGrafter"/>
</dbReference>
<dbReference type="GO" id="GO:0035312">
    <property type="term" value="F:5'-3' DNA exonuclease activity"/>
    <property type="evidence" value="ECO:0007669"/>
    <property type="project" value="TreeGrafter"/>
</dbReference>
<sequence>MQRRLSEEASIDLHLHTTWSDGRWTAADLLAHVRERGFTLIAVTDHDRVDTIAHLQHLAKEQGVTVLNGVEISAAWQGQMADVLGYGFDPEQPDLRRLVEQVREGQRANAEEVYAELLRRGYSFPERERLLAAQGNRLRVAGDCGFLLVQHGYVSNWREALAVIRDAGYREIKADLAAAVDALHRSGGLALIAHPGRGLREPAEFTFYSPELLDRVRAEVAFDGLEVYYPTHEPELEAIYEAYARRHGLVMSAGSDSHGPPGRLPVGYPAWRCRALLERLGIVVESETTAAGS</sequence>
<dbReference type="InterPro" id="IPR003141">
    <property type="entry name" value="Pol/His_phosphatase_N"/>
</dbReference>
<evidence type="ECO:0000313" key="2">
    <source>
        <dbReference type="EMBL" id="BBH91982.1"/>
    </source>
</evidence>
<dbReference type="InterPro" id="IPR016195">
    <property type="entry name" value="Pol/histidinol_Pase-like"/>
</dbReference>
<dbReference type="AlphaFoldDB" id="A0A455SYM3"/>
<dbReference type="InterPro" id="IPR052018">
    <property type="entry name" value="PHP_domain"/>
</dbReference>
<dbReference type="PANTHER" id="PTHR42924:SF3">
    <property type="entry name" value="POLYMERASE_HISTIDINOL PHOSPHATASE N-TERMINAL DOMAIN-CONTAINING PROTEIN"/>
    <property type="match status" value="1"/>
</dbReference>
<dbReference type="SUPFAM" id="SSF89550">
    <property type="entry name" value="PHP domain-like"/>
    <property type="match status" value="1"/>
</dbReference>
<dbReference type="Pfam" id="PF02811">
    <property type="entry name" value="PHP"/>
    <property type="match status" value="1"/>
</dbReference>
<dbReference type="SMART" id="SM00481">
    <property type="entry name" value="POLIIIAc"/>
    <property type="match status" value="1"/>
</dbReference>
<proteinExistence type="predicted"/>
<gene>
    <name evidence="2" type="ORF">KTA_01810</name>
</gene>
<dbReference type="InterPro" id="IPR004013">
    <property type="entry name" value="PHP_dom"/>
</dbReference>
<dbReference type="CDD" id="cd07438">
    <property type="entry name" value="PHP_HisPPase_AMP"/>
    <property type="match status" value="1"/>
</dbReference>
<dbReference type="Gene3D" id="3.20.20.140">
    <property type="entry name" value="Metal-dependent hydrolases"/>
    <property type="match status" value="1"/>
</dbReference>
<name>A0A455SYM3_9CHLR</name>
<evidence type="ECO:0000259" key="1">
    <source>
        <dbReference type="SMART" id="SM00481"/>
    </source>
</evidence>
<reference evidence="2" key="1">
    <citation type="submission" date="2018-12" db="EMBL/GenBank/DDBJ databases">
        <title>Novel natural products biosynthetic potential of the class Ktedonobacteria.</title>
        <authorList>
            <person name="Zheng Y."/>
            <person name="Saitou A."/>
            <person name="Wang C.M."/>
            <person name="Toyoda A."/>
            <person name="Minakuchi Y."/>
            <person name="Sekiguchi Y."/>
            <person name="Ueda K."/>
            <person name="Takano H."/>
            <person name="Sakai Y."/>
            <person name="Yokota A."/>
            <person name="Yabe S."/>
        </authorList>
    </citation>
    <scope>NUCLEOTIDE SEQUENCE</scope>
    <source>
        <strain evidence="2">A3-2</strain>
    </source>
</reference>
<dbReference type="EMBL" id="AP019377">
    <property type="protein sequence ID" value="BBH91982.1"/>
    <property type="molecule type" value="Genomic_DNA"/>
</dbReference>
<feature type="domain" description="Polymerase/histidinol phosphatase N-terminal" evidence="1">
    <location>
        <begin position="11"/>
        <end position="76"/>
    </location>
</feature>
<accession>A0A455SYM3</accession>